<evidence type="ECO:0000313" key="6">
    <source>
        <dbReference type="EMBL" id="RHC13134.1"/>
    </source>
</evidence>
<dbReference type="PANTHER" id="PTHR11061">
    <property type="entry name" value="RNA M5U METHYLTRANSFERASE"/>
    <property type="match status" value="1"/>
</dbReference>
<evidence type="ECO:0000256" key="5">
    <source>
        <dbReference type="PROSITE-ProRule" id="PRU10015"/>
    </source>
</evidence>
<dbReference type="Gene3D" id="2.40.50.1070">
    <property type="match status" value="1"/>
</dbReference>
<dbReference type="FunFam" id="2.40.50.1070:FF:000003">
    <property type="entry name" value="23S rRNA (Uracil-5-)-methyltransferase RumA"/>
    <property type="match status" value="1"/>
</dbReference>
<comment type="caution">
    <text evidence="6">The sequence shown here is derived from an EMBL/GenBank/DDBJ whole genome shotgun (WGS) entry which is preliminary data.</text>
</comment>
<dbReference type="CDD" id="cd02440">
    <property type="entry name" value="AdoMet_MTases"/>
    <property type="match status" value="1"/>
</dbReference>
<name>A0A413YVM4_9FIRM</name>
<feature type="binding site" evidence="4">
    <location>
        <position position="250"/>
    </location>
    <ligand>
        <name>S-adenosyl-L-methionine</name>
        <dbReference type="ChEBI" id="CHEBI:59789"/>
    </ligand>
</feature>
<dbReference type="Gene3D" id="3.40.50.150">
    <property type="entry name" value="Vaccinia Virus protein VP39"/>
    <property type="match status" value="1"/>
</dbReference>
<evidence type="ECO:0000256" key="2">
    <source>
        <dbReference type="ARBA" id="ARBA00022679"/>
    </source>
</evidence>
<feature type="binding site" evidence="4">
    <location>
        <position position="318"/>
    </location>
    <ligand>
        <name>S-adenosyl-L-methionine</name>
        <dbReference type="ChEBI" id="CHEBI:59789"/>
    </ligand>
</feature>
<dbReference type="RefSeq" id="WP_118362670.1">
    <property type="nucleotide sequence ID" value="NZ_QSHM01000007.1"/>
</dbReference>
<dbReference type="PROSITE" id="PS01230">
    <property type="entry name" value="TRMA_1"/>
    <property type="match status" value="1"/>
</dbReference>
<dbReference type="PROSITE" id="PS01231">
    <property type="entry name" value="TRMA_2"/>
    <property type="match status" value="1"/>
</dbReference>
<evidence type="ECO:0000256" key="3">
    <source>
        <dbReference type="ARBA" id="ARBA00022691"/>
    </source>
</evidence>
<organism evidence="6 7">
    <name type="scientific">Lachnospira eligens</name>
    <dbReference type="NCBI Taxonomy" id="39485"/>
    <lineage>
        <taxon>Bacteria</taxon>
        <taxon>Bacillati</taxon>
        <taxon>Bacillota</taxon>
        <taxon>Clostridia</taxon>
        <taxon>Lachnospirales</taxon>
        <taxon>Lachnospiraceae</taxon>
        <taxon>Lachnospira</taxon>
    </lineage>
</organism>
<reference evidence="6 7" key="1">
    <citation type="submission" date="2018-08" db="EMBL/GenBank/DDBJ databases">
        <title>A genome reference for cultivated species of the human gut microbiota.</title>
        <authorList>
            <person name="Zou Y."/>
            <person name="Xue W."/>
            <person name="Luo G."/>
        </authorList>
    </citation>
    <scope>NUCLEOTIDE SEQUENCE [LARGE SCALE GENOMIC DNA]</scope>
    <source>
        <strain evidence="6 7">AM37-3BH</strain>
    </source>
</reference>
<keyword evidence="3 4" id="KW-0949">S-adenosyl-L-methionine</keyword>
<dbReference type="PROSITE" id="PS51687">
    <property type="entry name" value="SAM_MT_RNA_M5U"/>
    <property type="match status" value="1"/>
</dbReference>
<dbReference type="Pfam" id="PF05958">
    <property type="entry name" value="tRNA_U5-meth_tr"/>
    <property type="match status" value="1"/>
</dbReference>
<keyword evidence="2 4" id="KW-0808">Transferase</keyword>
<dbReference type="FunFam" id="3.40.50.150:FF:000009">
    <property type="entry name" value="23S rRNA (Uracil(1939)-C(5))-methyltransferase RlmD"/>
    <property type="match status" value="1"/>
</dbReference>
<dbReference type="EC" id="2.1.1.190" evidence="6"/>
<keyword evidence="1 4" id="KW-0489">Methyltransferase</keyword>
<evidence type="ECO:0000313" key="7">
    <source>
        <dbReference type="Proteomes" id="UP000285844"/>
    </source>
</evidence>
<dbReference type="InterPro" id="IPR010280">
    <property type="entry name" value="U5_MeTrfase_fam"/>
</dbReference>
<dbReference type="SUPFAM" id="SSF53335">
    <property type="entry name" value="S-adenosyl-L-methionine-dependent methyltransferases"/>
    <property type="match status" value="1"/>
</dbReference>
<evidence type="ECO:0000256" key="4">
    <source>
        <dbReference type="PROSITE-ProRule" id="PRU01024"/>
    </source>
</evidence>
<dbReference type="GO" id="GO:0070041">
    <property type="term" value="F:rRNA (uridine-C5-)-methyltransferase activity"/>
    <property type="evidence" value="ECO:0007669"/>
    <property type="project" value="TreeGrafter"/>
</dbReference>
<dbReference type="NCBIfam" id="TIGR00479">
    <property type="entry name" value="rumA"/>
    <property type="match status" value="1"/>
</dbReference>
<feature type="active site" description="Nucleophile" evidence="4">
    <location>
        <position position="345"/>
    </location>
</feature>
<feature type="binding site" evidence="4">
    <location>
        <position position="271"/>
    </location>
    <ligand>
        <name>S-adenosyl-L-methionine</name>
        <dbReference type="ChEBI" id="CHEBI:59789"/>
    </ligand>
</feature>
<dbReference type="EMBL" id="QSHM01000007">
    <property type="protein sequence ID" value="RHC13134.1"/>
    <property type="molecule type" value="Genomic_DNA"/>
</dbReference>
<dbReference type="GO" id="GO:0070475">
    <property type="term" value="P:rRNA base methylation"/>
    <property type="evidence" value="ECO:0007669"/>
    <property type="project" value="TreeGrafter"/>
</dbReference>
<dbReference type="InterPro" id="IPR030390">
    <property type="entry name" value="MeTrfase_TrmA_AS"/>
</dbReference>
<dbReference type="PANTHER" id="PTHR11061:SF30">
    <property type="entry name" value="TRNA (URACIL(54)-C(5))-METHYLTRANSFERASE"/>
    <property type="match status" value="1"/>
</dbReference>
<feature type="active site" evidence="5">
    <location>
        <position position="345"/>
    </location>
</feature>
<accession>A0A413YVM4</accession>
<dbReference type="Proteomes" id="UP000285844">
    <property type="component" value="Unassembled WGS sequence"/>
</dbReference>
<dbReference type="AlphaFoldDB" id="A0A413YVM4"/>
<proteinExistence type="inferred from homology"/>
<sequence length="493" mass="55386">MTNRYDEKERRIHCTFSEKCGGCDYAGMKYDNELAVKQKYIEELFGEYVKVDDIVGMYRPIHYRNKVHAVVGLDDSRNVIAGTYEENSHRIVDTSDCMIEDSQCTDIIKDIKGLIVSFKYQPYDEDAGKGMIRHILLRKGFSTKEIMLVIVTAGVAFPSKNNFLKALCEKHPEITTIVQNINDRRTSMVLGKRNIVLKGKGYIEDVLCGCRFRISPTSFYQINHQQTEKLYKKAIQLADISKNDTVIDAYCGIGTIGIVASKKAGKVIGVELNSEAVSDAKINASINNIKNVTFVNADAGDFLVEYAKNAKADVVIMDPPRSGSTPEFLNSLLKIKPDRIVYISCGPDTQARDIKVLVKGGYKVTACQPFDLFPHTEHVETVVLLSHKKPDGHINVKVEFGEGEGKVPLDNIAKKAESYKPKERVTYKMIKEYIEAKYGFKVHTAFIAEVKRDLGLPMHDAPNAVEELKQPRKHPTAEKVEAIKDALKHFEVI</sequence>
<feature type="binding site" evidence="4">
    <location>
        <position position="221"/>
    </location>
    <ligand>
        <name>S-adenosyl-L-methionine</name>
        <dbReference type="ChEBI" id="CHEBI:59789"/>
    </ligand>
</feature>
<comment type="similarity">
    <text evidence="4">Belongs to the class I-like SAM-binding methyltransferase superfamily. RNA M5U methyltransferase family.</text>
</comment>
<gene>
    <name evidence="6" type="ORF">DW858_07305</name>
</gene>
<protein>
    <submittedName>
        <fullName evidence="6">23S rRNA (Uracil(1939)-C(5))-methyltransferase RlmD</fullName>
        <ecNumber evidence="6">2.1.1.190</ecNumber>
    </submittedName>
</protein>
<dbReference type="InterPro" id="IPR029063">
    <property type="entry name" value="SAM-dependent_MTases_sf"/>
</dbReference>
<dbReference type="InterPro" id="IPR030391">
    <property type="entry name" value="MeTrfase_TrmA_CS"/>
</dbReference>
<evidence type="ECO:0000256" key="1">
    <source>
        <dbReference type="ARBA" id="ARBA00022603"/>
    </source>
</evidence>